<evidence type="ECO:0000313" key="8">
    <source>
        <dbReference type="Proteomes" id="UP000028341"/>
    </source>
</evidence>
<dbReference type="GO" id="GO:0008137">
    <property type="term" value="F:NADH dehydrogenase (ubiquinone) activity"/>
    <property type="evidence" value="ECO:0007669"/>
    <property type="project" value="InterPro"/>
</dbReference>
<organism evidence="7 8">
    <name type="scientific">Streptomyces toyocaensis</name>
    <dbReference type="NCBI Taxonomy" id="55952"/>
    <lineage>
        <taxon>Bacteria</taxon>
        <taxon>Bacillati</taxon>
        <taxon>Actinomycetota</taxon>
        <taxon>Actinomycetes</taxon>
        <taxon>Kitasatosporales</taxon>
        <taxon>Streptomycetaceae</taxon>
        <taxon>Streptomyces</taxon>
    </lineage>
</organism>
<feature type="domain" description="NADH-ubiquinone oxidoreductase 51kDa subunit iron-sulphur binding" evidence="6">
    <location>
        <begin position="480"/>
        <end position="522"/>
    </location>
</feature>
<dbReference type="Pfam" id="PF01257">
    <property type="entry name" value="2Fe-2S_thioredx"/>
    <property type="match status" value="1"/>
</dbReference>
<sequence>MAVIRPAGRFDAFRALSERHGRASEALIEDLAGVREGTTDGPEGWAPAVAAGLGLPAAAALGPAAYYADLVAPHGRRHVRICSATACFAAQAGRHLPQVERELGVTAGTVSPDGETSLQAVRCLGYCYAGPAALDGTTPCTGPALADRLSGREPPSAPRIPVADDTGDPVLLAGVVAGEPAWQVWPGIVRAGGPDRVQREVAASGLRGRGGAGFRVAAKWEAAGRAPGTVVVANGDEGDPGSYADRLLMEDDPRRVLEGLALACFACGARRAVVLVRSEYPRALERMREAVGEAYADGHLGPAVHGTDTALDVEVVQGAGSYVAGEETALIASLEGDRGCARPRPPYPTARGLWDAPTVVNNVETLAAVPWIVARGGEAYARRGTPEETGTKLVCLSERFARPGVYEVELGTSLRRIVTALGGGLKDGSDLTAVQVGGPLGGFLGPDALDVPLTTAGLSARGAALGHAGLVAVDQYVAPRDLLRHVWEFAAAESCGACSPCRVGSRRGLELAGAGVGPGDEWGRLAHVLTEASLCAFGRRIPPAVRSLARVYGERLAGWES</sequence>
<dbReference type="Gene3D" id="3.10.20.600">
    <property type="match status" value="1"/>
</dbReference>
<dbReference type="SUPFAM" id="SSF142019">
    <property type="entry name" value="Nqo1 FMN-binding domain-like"/>
    <property type="match status" value="1"/>
</dbReference>
<dbReference type="SUPFAM" id="SSF142984">
    <property type="entry name" value="Nqo1 middle domain-like"/>
    <property type="match status" value="1"/>
</dbReference>
<evidence type="ECO:0000256" key="4">
    <source>
        <dbReference type="ARBA" id="ARBA00023004"/>
    </source>
</evidence>
<evidence type="ECO:0000313" key="7">
    <source>
        <dbReference type="EMBL" id="KES09097.1"/>
    </source>
</evidence>
<dbReference type="SUPFAM" id="SSF140490">
    <property type="entry name" value="Nqo1C-terminal domain-like"/>
    <property type="match status" value="1"/>
</dbReference>
<dbReference type="SUPFAM" id="SSF52833">
    <property type="entry name" value="Thioredoxin-like"/>
    <property type="match status" value="1"/>
</dbReference>
<dbReference type="Pfam" id="PF10589">
    <property type="entry name" value="NADH_4Fe-4S"/>
    <property type="match status" value="1"/>
</dbReference>
<dbReference type="OrthoDB" id="9805533at2"/>
<evidence type="ECO:0000256" key="3">
    <source>
        <dbReference type="ARBA" id="ARBA00022723"/>
    </source>
</evidence>
<dbReference type="InterPro" id="IPR001949">
    <property type="entry name" value="NADH-UbQ_OxRdtase_51kDa_CS"/>
</dbReference>
<keyword evidence="4" id="KW-0408">Iron</keyword>
<accession>A0A081XZX4</accession>
<dbReference type="PROSITE" id="PS00645">
    <property type="entry name" value="COMPLEX1_51K_2"/>
    <property type="match status" value="1"/>
</dbReference>
<reference evidence="7 8" key="1">
    <citation type="submission" date="2014-02" db="EMBL/GenBank/DDBJ databases">
        <title>The genome announcement of Streptomyces toyocaensis NRRL15009.</title>
        <authorList>
            <person name="Hong H.-J."/>
            <person name="Kwun M.J."/>
        </authorList>
    </citation>
    <scope>NUCLEOTIDE SEQUENCE [LARGE SCALE GENOMIC DNA]</scope>
    <source>
        <strain evidence="7 8">NRRL 15009</strain>
    </source>
</reference>
<evidence type="ECO:0000256" key="5">
    <source>
        <dbReference type="ARBA" id="ARBA00023014"/>
    </source>
</evidence>
<dbReference type="InterPro" id="IPR036249">
    <property type="entry name" value="Thioredoxin-like_sf"/>
</dbReference>
<dbReference type="Proteomes" id="UP000028341">
    <property type="component" value="Unassembled WGS sequence"/>
</dbReference>
<gene>
    <name evidence="7" type="ORF">BU52_03335</name>
</gene>
<dbReference type="STRING" id="55952.BU52_03335"/>
<dbReference type="InterPro" id="IPR037207">
    <property type="entry name" value="Nuop51_4Fe4S-bd_sf"/>
</dbReference>
<dbReference type="Gene3D" id="3.40.50.11540">
    <property type="entry name" value="NADH-ubiquinone oxidoreductase 51kDa subunit"/>
    <property type="match status" value="1"/>
</dbReference>
<dbReference type="InterPro" id="IPR011538">
    <property type="entry name" value="Nuo51_FMN-bd"/>
</dbReference>
<protein>
    <submittedName>
        <fullName evidence="7">NADH dehydrogenase</fullName>
    </submittedName>
</protein>
<evidence type="ECO:0000256" key="1">
    <source>
        <dbReference type="ARBA" id="ARBA00007523"/>
    </source>
</evidence>
<dbReference type="InterPro" id="IPR042128">
    <property type="entry name" value="NuoE_dom"/>
</dbReference>
<proteinExistence type="inferred from homology"/>
<keyword evidence="5" id="KW-0411">Iron-sulfur</keyword>
<dbReference type="GO" id="GO:0046872">
    <property type="term" value="F:metal ion binding"/>
    <property type="evidence" value="ECO:0007669"/>
    <property type="project" value="UniProtKB-KW"/>
</dbReference>
<name>A0A081XZX4_STRTO</name>
<dbReference type="Pfam" id="PF01512">
    <property type="entry name" value="Complex1_51K"/>
    <property type="match status" value="1"/>
</dbReference>
<comment type="similarity">
    <text evidence="1">Belongs to the complex I 51 kDa subunit family.</text>
</comment>
<dbReference type="Gene3D" id="1.20.1440.230">
    <property type="entry name" value="NADH-ubiquinone oxidoreductase 51kDa subunit, iron-sulphur binding domain"/>
    <property type="match status" value="1"/>
</dbReference>
<keyword evidence="3" id="KW-0479">Metal-binding</keyword>
<dbReference type="GO" id="GO:0051539">
    <property type="term" value="F:4 iron, 4 sulfur cluster binding"/>
    <property type="evidence" value="ECO:0007669"/>
    <property type="project" value="UniProtKB-KW"/>
</dbReference>
<dbReference type="InterPro" id="IPR019575">
    <property type="entry name" value="Nuop51_4Fe4S-bd"/>
</dbReference>
<dbReference type="eggNOG" id="COG1894">
    <property type="taxonomic scope" value="Bacteria"/>
</dbReference>
<dbReference type="RefSeq" id="WP_037927417.1">
    <property type="nucleotide sequence ID" value="NZ_JBFADL010000048.1"/>
</dbReference>
<dbReference type="EMBL" id="JFCB01000001">
    <property type="protein sequence ID" value="KES09097.1"/>
    <property type="molecule type" value="Genomic_DNA"/>
</dbReference>
<dbReference type="GO" id="GO:0010181">
    <property type="term" value="F:FMN binding"/>
    <property type="evidence" value="ECO:0007669"/>
    <property type="project" value="InterPro"/>
</dbReference>
<dbReference type="PANTHER" id="PTHR43578">
    <property type="entry name" value="NADH-QUINONE OXIDOREDUCTASE SUBUNIT F"/>
    <property type="match status" value="1"/>
</dbReference>
<evidence type="ECO:0000259" key="6">
    <source>
        <dbReference type="SMART" id="SM00928"/>
    </source>
</evidence>
<dbReference type="CDD" id="cd03064">
    <property type="entry name" value="TRX_Fd_NuoE"/>
    <property type="match status" value="1"/>
</dbReference>
<dbReference type="PANTHER" id="PTHR43578:SF3">
    <property type="entry name" value="NADH-QUINONE OXIDOREDUCTASE SUBUNIT F"/>
    <property type="match status" value="1"/>
</dbReference>
<comment type="caution">
    <text evidence="7">The sequence shown here is derived from an EMBL/GenBank/DDBJ whole genome shotgun (WGS) entry which is preliminary data.</text>
</comment>
<evidence type="ECO:0000256" key="2">
    <source>
        <dbReference type="ARBA" id="ARBA00022485"/>
    </source>
</evidence>
<keyword evidence="8" id="KW-1185">Reference proteome</keyword>
<keyword evidence="2" id="KW-0004">4Fe-4S</keyword>
<dbReference type="AlphaFoldDB" id="A0A081XZX4"/>
<dbReference type="SMART" id="SM00928">
    <property type="entry name" value="NADH_4Fe-4S"/>
    <property type="match status" value="1"/>
</dbReference>
<dbReference type="InterPro" id="IPR037225">
    <property type="entry name" value="Nuo51_FMN-bd_sf"/>
</dbReference>
<dbReference type="Gene3D" id="3.40.30.10">
    <property type="entry name" value="Glutaredoxin"/>
    <property type="match status" value="1"/>
</dbReference>